<proteinExistence type="inferred from homology"/>
<keyword evidence="2 6" id="KW-0489">Methyltransferase</keyword>
<dbReference type="Pfam" id="PF00588">
    <property type="entry name" value="SpoU_methylase"/>
    <property type="match status" value="1"/>
</dbReference>
<evidence type="ECO:0000256" key="7">
    <source>
        <dbReference type="PIRSR" id="PIRSR029256-1"/>
    </source>
</evidence>
<evidence type="ECO:0000256" key="1">
    <source>
        <dbReference type="ARBA" id="ARBA00022490"/>
    </source>
</evidence>
<comment type="catalytic activity">
    <reaction evidence="6">
        <text>5-carboxymethylaminomethyluridine(34) in tRNA(Leu) + S-adenosyl-L-methionine = 5-carboxymethylaminomethyl-2'-O-methyluridine(34) in tRNA(Leu) + S-adenosyl-L-homocysteine + H(+)</text>
        <dbReference type="Rhea" id="RHEA:43088"/>
        <dbReference type="Rhea" id="RHEA-COMP:10333"/>
        <dbReference type="Rhea" id="RHEA-COMP:10334"/>
        <dbReference type="ChEBI" id="CHEBI:15378"/>
        <dbReference type="ChEBI" id="CHEBI:57856"/>
        <dbReference type="ChEBI" id="CHEBI:59789"/>
        <dbReference type="ChEBI" id="CHEBI:74508"/>
        <dbReference type="ChEBI" id="CHEBI:74511"/>
        <dbReference type="EC" id="2.1.1.207"/>
    </reaction>
</comment>
<comment type="subunit">
    <text evidence="6">Homodimer.</text>
</comment>
<evidence type="ECO:0000256" key="3">
    <source>
        <dbReference type="ARBA" id="ARBA00022679"/>
    </source>
</evidence>
<dbReference type="Proteomes" id="UP000249524">
    <property type="component" value="Unassembled WGS sequence"/>
</dbReference>
<evidence type="ECO:0000313" key="10">
    <source>
        <dbReference type="Proteomes" id="UP000249524"/>
    </source>
</evidence>
<dbReference type="EC" id="2.1.1.207" evidence="6"/>
<dbReference type="GO" id="GO:0141102">
    <property type="term" value="F:tRNA (5-carboxymethylaminomethyluridine(34)-2'-O)-methyltransferase activity"/>
    <property type="evidence" value="ECO:0007669"/>
    <property type="project" value="RHEA"/>
</dbReference>
<dbReference type="PIRSF" id="PIRSF029256">
    <property type="entry name" value="SpoU_TrmH_prd"/>
    <property type="match status" value="1"/>
</dbReference>
<comment type="caution">
    <text evidence="9">The sequence shown here is derived from an EMBL/GenBank/DDBJ whole genome shotgun (WGS) entry which is preliminary data.</text>
</comment>
<dbReference type="InterPro" id="IPR029028">
    <property type="entry name" value="Alpha/beta_knot_MTases"/>
</dbReference>
<dbReference type="InterPro" id="IPR016914">
    <property type="entry name" value="TrmL"/>
</dbReference>
<dbReference type="GO" id="GO:0003723">
    <property type="term" value="F:RNA binding"/>
    <property type="evidence" value="ECO:0007669"/>
    <property type="project" value="InterPro"/>
</dbReference>
<dbReference type="GO" id="GO:0005737">
    <property type="term" value="C:cytoplasm"/>
    <property type="evidence" value="ECO:0007669"/>
    <property type="project" value="UniProtKB-SubCell"/>
</dbReference>
<feature type="domain" description="tRNA/rRNA methyltransferase SpoU type" evidence="8">
    <location>
        <begin position="2"/>
        <end position="139"/>
    </location>
</feature>
<protein>
    <recommendedName>
        <fullName evidence="6">tRNA (cytidine(34)-2'-O)-methyltransferase</fullName>
        <ecNumber evidence="6">2.1.1.207</ecNumber>
    </recommendedName>
    <alternativeName>
        <fullName evidence="6">tRNA (cytidine/uridine-2'-O-)-methyltransferase TrmL</fullName>
    </alternativeName>
</protein>
<dbReference type="SUPFAM" id="SSF75217">
    <property type="entry name" value="alpha/beta knot"/>
    <property type="match status" value="1"/>
</dbReference>
<comment type="caution">
    <text evidence="6">Lacks conserved residue(s) required for the propagation of feature annotation.</text>
</comment>
<evidence type="ECO:0000313" key="9">
    <source>
        <dbReference type="EMBL" id="RAK64235.1"/>
    </source>
</evidence>
<accession>A0A328BC44</accession>
<dbReference type="InterPro" id="IPR029026">
    <property type="entry name" value="tRNA_m1G_MTases_N"/>
</dbReference>
<comment type="function">
    <text evidence="6">Methylates the ribose at the nucleotide 34 wobble position in the two leucyl isoacceptors tRNA(Leu)(CmAA) and tRNA(Leu)(cmnm5UmAA). Catalyzes the methyl transfer from S-adenosyl-L-methionine to the 2'-OH of the wobble nucleotide.</text>
</comment>
<organism evidence="9 10">
    <name type="scientific">Phenylobacterium kunshanense</name>
    <dbReference type="NCBI Taxonomy" id="1445034"/>
    <lineage>
        <taxon>Bacteria</taxon>
        <taxon>Pseudomonadati</taxon>
        <taxon>Pseudomonadota</taxon>
        <taxon>Alphaproteobacteria</taxon>
        <taxon>Caulobacterales</taxon>
        <taxon>Caulobacteraceae</taxon>
        <taxon>Phenylobacterium</taxon>
    </lineage>
</organism>
<sequence length="156" mass="16483">MRLALFQPDIPQNLGAAIRLAACLGVPLDVIEPCGFPLSEAAIRRAAMDYDALAEVRRHAGWASFRAETAGAGRLVLFTTRAAEPFHDFSFAPSDILLFGRESAGVPDEVHAVADARLLIPLTPGARSLNLVTAATLALGEALRQTNGFPTPVPPG</sequence>
<evidence type="ECO:0000256" key="2">
    <source>
        <dbReference type="ARBA" id="ARBA00022603"/>
    </source>
</evidence>
<feature type="binding site" evidence="6 7">
    <location>
        <position position="100"/>
    </location>
    <ligand>
        <name>S-adenosyl-L-methionine</name>
        <dbReference type="ChEBI" id="CHEBI:59789"/>
    </ligand>
</feature>
<dbReference type="InterPro" id="IPR001537">
    <property type="entry name" value="SpoU_MeTrfase"/>
</dbReference>
<dbReference type="PANTHER" id="PTHR42971">
    <property type="entry name" value="TRNA (CYTIDINE(34)-2'-O)-METHYLTRANSFERASE"/>
    <property type="match status" value="1"/>
</dbReference>
<keyword evidence="1 6" id="KW-0963">Cytoplasm</keyword>
<evidence type="ECO:0000259" key="8">
    <source>
        <dbReference type="Pfam" id="PF00588"/>
    </source>
</evidence>
<name>A0A328BC44_9CAUL</name>
<keyword evidence="4 6" id="KW-0949">S-adenosyl-L-methionine</keyword>
<feature type="binding site" evidence="6 7">
    <location>
        <position position="128"/>
    </location>
    <ligand>
        <name>S-adenosyl-L-methionine</name>
        <dbReference type="ChEBI" id="CHEBI:59789"/>
    </ligand>
</feature>
<dbReference type="HAMAP" id="MF_01885">
    <property type="entry name" value="tRNA_methyltr_TrmL"/>
    <property type="match status" value="1"/>
</dbReference>
<dbReference type="GO" id="GO:0002130">
    <property type="term" value="P:wobble position ribose methylation"/>
    <property type="evidence" value="ECO:0007669"/>
    <property type="project" value="TreeGrafter"/>
</dbReference>
<gene>
    <name evidence="6" type="primary">trmL</name>
    <name evidence="9" type="ORF">DJ019_13725</name>
</gene>
<keyword evidence="10" id="KW-1185">Reference proteome</keyword>
<evidence type="ECO:0000256" key="4">
    <source>
        <dbReference type="ARBA" id="ARBA00022691"/>
    </source>
</evidence>
<keyword evidence="5 6" id="KW-0819">tRNA processing</keyword>
<dbReference type="CDD" id="cd18094">
    <property type="entry name" value="SpoU-like_TrmL"/>
    <property type="match status" value="1"/>
</dbReference>
<evidence type="ECO:0000256" key="5">
    <source>
        <dbReference type="ARBA" id="ARBA00022694"/>
    </source>
</evidence>
<dbReference type="Gene3D" id="3.40.1280.10">
    <property type="match status" value="1"/>
</dbReference>
<dbReference type="RefSeq" id="WP_111276622.1">
    <property type="nucleotide sequence ID" value="NZ_QFYS01000006.1"/>
</dbReference>
<comment type="catalytic activity">
    <reaction evidence="6">
        <text>cytidine(34) in tRNA + S-adenosyl-L-methionine = 2'-O-methylcytidine(34) in tRNA + S-adenosyl-L-homocysteine + H(+)</text>
        <dbReference type="Rhea" id="RHEA:43084"/>
        <dbReference type="Rhea" id="RHEA-COMP:10331"/>
        <dbReference type="Rhea" id="RHEA-COMP:10332"/>
        <dbReference type="ChEBI" id="CHEBI:15378"/>
        <dbReference type="ChEBI" id="CHEBI:57856"/>
        <dbReference type="ChEBI" id="CHEBI:59789"/>
        <dbReference type="ChEBI" id="CHEBI:74495"/>
        <dbReference type="ChEBI" id="CHEBI:82748"/>
        <dbReference type="EC" id="2.1.1.207"/>
    </reaction>
</comment>
<dbReference type="EMBL" id="QFYS01000006">
    <property type="protein sequence ID" value="RAK64235.1"/>
    <property type="molecule type" value="Genomic_DNA"/>
</dbReference>
<dbReference type="PANTHER" id="PTHR42971:SF1">
    <property type="entry name" value="TRNA (CYTIDINE(34)-2'-O)-METHYLTRANSFERASE"/>
    <property type="match status" value="1"/>
</dbReference>
<comment type="similarity">
    <text evidence="6">Belongs to the class IV-like SAM-binding methyltransferase superfamily. RNA methyltransferase TrmH family. TrmL subfamily.</text>
</comment>
<dbReference type="AlphaFoldDB" id="A0A328BC44"/>
<reference evidence="9 10" key="1">
    <citation type="submission" date="2018-05" db="EMBL/GenBank/DDBJ databases">
        <authorList>
            <person name="Lanie J.A."/>
            <person name="Ng W.-L."/>
            <person name="Kazmierczak K.M."/>
            <person name="Andrzejewski T.M."/>
            <person name="Davidsen T.M."/>
            <person name="Wayne K.J."/>
            <person name="Tettelin H."/>
            <person name="Glass J.I."/>
            <person name="Rusch D."/>
            <person name="Podicherti R."/>
            <person name="Tsui H.-C.T."/>
            <person name="Winkler M.E."/>
        </authorList>
    </citation>
    <scope>NUCLEOTIDE SEQUENCE [LARGE SCALE GENOMIC DNA]</scope>
    <source>
        <strain evidence="9 10">BUT-10</strain>
    </source>
</reference>
<dbReference type="OrthoDB" id="9789043at2"/>
<dbReference type="GO" id="GO:0141098">
    <property type="term" value="F:tRNA (cytidine(34)-2'-O)-methyltransferase activity"/>
    <property type="evidence" value="ECO:0007669"/>
    <property type="project" value="RHEA"/>
</dbReference>
<feature type="binding site" evidence="6 7">
    <location>
        <position position="120"/>
    </location>
    <ligand>
        <name>S-adenosyl-L-methionine</name>
        <dbReference type="ChEBI" id="CHEBI:59789"/>
    </ligand>
</feature>
<comment type="subcellular location">
    <subcellularLocation>
        <location evidence="6">Cytoplasm</location>
    </subcellularLocation>
</comment>
<keyword evidence="3 6" id="KW-0808">Transferase</keyword>
<evidence type="ECO:0000256" key="6">
    <source>
        <dbReference type="HAMAP-Rule" id="MF_01885"/>
    </source>
</evidence>